<keyword evidence="1" id="KW-0677">Repeat</keyword>
<protein>
    <submittedName>
        <fullName evidence="3">Nhlrc2_1 protein</fullName>
    </submittedName>
</protein>
<dbReference type="PANTHER" id="PTHR46388:SF2">
    <property type="entry name" value="NHL REPEAT-CONTAINING PROTEIN 2"/>
    <property type="match status" value="1"/>
</dbReference>
<dbReference type="Pfam" id="PF01436">
    <property type="entry name" value="NHL"/>
    <property type="match status" value="1"/>
</dbReference>
<dbReference type="InterPro" id="IPR011042">
    <property type="entry name" value="6-blade_b-propeller_TolB-like"/>
</dbReference>
<dbReference type="Pfam" id="PF13905">
    <property type="entry name" value="Thioredoxin_8"/>
    <property type="match status" value="1"/>
</dbReference>
<dbReference type="EMBL" id="GBYB01006713">
    <property type="protein sequence ID" value="JAG76480.1"/>
    <property type="molecule type" value="Transcribed_RNA"/>
</dbReference>
<sequence length="692" mass="76497">MCGQENKAMSVQDTVEILTQECIELKRALAASDDREKEKIVLKHIISRANTDLRVNDFQKGLEWFNVSEGLSVSKHLTGKIVILDFFTYCCINCMHILPDLEAVEKKYTVEDGLVIIGVHSAKFSNEKDSSKILSAVQRYNIQHPVVNDAKLSMWRDIGITCWPSLVILGPQAQPLAVLVGEGHREELFLYTKIALTYFKSRNAIRSNDIPLKPAQHLLPASTKDNLLFPGKVIGIEDMGEDKIIVSDTGNNRVIIMKLDGTVEHVIGGYSPGMRDGNFDVARFNGPQGICHRGQSIYVADNDNHAIRLIDLKSKSVTTLVGTGSQGHDYQGGGIAKGQAISSPWDVAIYDYKENQEVLLIAMAGTHQIWALFLQDTVWWKNKEYKAGSCAAIVGNGREANRNNSYPHAASLAQPSGIALSQDSKLLFFADSESSSIRKIHLEDGRVSPLAGADKNPQDLHNFGDADGTQYSAKFQHPLGVTWDSKREVVYVADTYNHKIKQIDSAGKCTTLYGSGKPTKDHVFDEPSGLGLLAKQNLLLIADTNNHCIKAVNLDTKSINTIPNLKYPKKVARPFDKILNFTIEISNKLADIKILFTTRLDAGVEFTADAPQKWSLSHPESWTSESPMGSLVTPIKLELPEDNAPEELVITINFVVCTGGQCVPRRLKIMYRVVRKEGASTSIEQTNELEIS</sequence>
<dbReference type="PANTHER" id="PTHR46388">
    <property type="entry name" value="NHL REPEAT-CONTAINING PROTEIN 2"/>
    <property type="match status" value="1"/>
</dbReference>
<dbReference type="CDD" id="cd14951">
    <property type="entry name" value="NHL-2_like"/>
    <property type="match status" value="1"/>
</dbReference>
<dbReference type="SUPFAM" id="SSF52833">
    <property type="entry name" value="Thioredoxin-like"/>
    <property type="match status" value="1"/>
</dbReference>
<dbReference type="SUPFAM" id="SSF101898">
    <property type="entry name" value="NHL repeat"/>
    <property type="match status" value="1"/>
</dbReference>
<dbReference type="InterPro" id="IPR045302">
    <property type="entry name" value="NHL2_NHL_rpt_dom"/>
</dbReference>
<dbReference type="Gene3D" id="3.40.30.10">
    <property type="entry name" value="Glutaredoxin"/>
    <property type="match status" value="1"/>
</dbReference>
<dbReference type="InterPro" id="IPR036249">
    <property type="entry name" value="Thioredoxin-like_sf"/>
</dbReference>
<evidence type="ECO:0000259" key="2">
    <source>
        <dbReference type="Pfam" id="PF13905"/>
    </source>
</evidence>
<reference evidence="3" key="1">
    <citation type="submission" date="2015-01" db="EMBL/GenBank/DDBJ databases">
        <title>Transcriptome Assembly of Fopius arisanus.</title>
        <authorList>
            <person name="Geib S."/>
        </authorList>
    </citation>
    <scope>NUCLEOTIDE SEQUENCE</scope>
</reference>
<dbReference type="AlphaFoldDB" id="A0A0C9PYX8"/>
<feature type="domain" description="Thioredoxin-like fold" evidence="2">
    <location>
        <begin position="79"/>
        <end position="172"/>
    </location>
</feature>
<dbReference type="InterPro" id="IPR012336">
    <property type="entry name" value="Thioredoxin-like_fold"/>
</dbReference>
<proteinExistence type="predicted"/>
<dbReference type="InterPro" id="IPR001258">
    <property type="entry name" value="NHL_repeat"/>
</dbReference>
<organism evidence="3">
    <name type="scientific">Fopius arisanus</name>
    <dbReference type="NCBI Taxonomy" id="64838"/>
    <lineage>
        <taxon>Eukaryota</taxon>
        <taxon>Metazoa</taxon>
        <taxon>Ecdysozoa</taxon>
        <taxon>Arthropoda</taxon>
        <taxon>Hexapoda</taxon>
        <taxon>Insecta</taxon>
        <taxon>Pterygota</taxon>
        <taxon>Neoptera</taxon>
        <taxon>Endopterygota</taxon>
        <taxon>Hymenoptera</taxon>
        <taxon>Apocrita</taxon>
        <taxon>Ichneumonoidea</taxon>
        <taxon>Braconidae</taxon>
        <taxon>Opiinae</taxon>
        <taxon>Fopius</taxon>
    </lineage>
</organism>
<evidence type="ECO:0000313" key="3">
    <source>
        <dbReference type="EMBL" id="JAG76480.1"/>
    </source>
</evidence>
<name>A0A0C9PYX8_9HYME</name>
<accession>A0A0C9PYX8</accession>
<dbReference type="Gene3D" id="2.120.10.30">
    <property type="entry name" value="TolB, C-terminal domain"/>
    <property type="match status" value="3"/>
</dbReference>
<evidence type="ECO:0000256" key="1">
    <source>
        <dbReference type="ARBA" id="ARBA00022737"/>
    </source>
</evidence>
<gene>
    <name evidence="3" type="primary">Nhlrc2_1</name>
    <name evidence="3" type="ORF">g.64866</name>
</gene>